<feature type="transmembrane region" description="Helical" evidence="1">
    <location>
        <begin position="57"/>
        <end position="76"/>
    </location>
</feature>
<evidence type="ECO:0000256" key="1">
    <source>
        <dbReference type="SAM" id="Phobius"/>
    </source>
</evidence>
<evidence type="ECO:0008006" key="4">
    <source>
        <dbReference type="Google" id="ProtNLM"/>
    </source>
</evidence>
<accession>A0ABV3JG81</accession>
<feature type="transmembrane region" description="Helical" evidence="1">
    <location>
        <begin position="12"/>
        <end position="37"/>
    </location>
</feature>
<feature type="transmembrane region" description="Helical" evidence="1">
    <location>
        <begin position="88"/>
        <end position="109"/>
    </location>
</feature>
<keyword evidence="1" id="KW-1133">Transmembrane helix</keyword>
<sequence>MDVVRKWGPTAAVNLVLGVLAVVPLWLTALFAASLLTAGTESASGGAAGDLVGWLRLLLPPWAVLIGLWIPANILVRRGTGASGRRHWVVGAVLLLIPLPALVALMYLVEG</sequence>
<keyword evidence="1" id="KW-0472">Membrane</keyword>
<gene>
    <name evidence="2" type="ORF">AB0K95_18135</name>
</gene>
<dbReference type="GeneID" id="91509821"/>
<organism evidence="2 3">
    <name type="scientific">Streptomyces werraensis</name>
    <dbReference type="NCBI Taxonomy" id="68284"/>
    <lineage>
        <taxon>Bacteria</taxon>
        <taxon>Bacillati</taxon>
        <taxon>Actinomycetota</taxon>
        <taxon>Actinomycetes</taxon>
        <taxon>Kitasatosporales</taxon>
        <taxon>Streptomycetaceae</taxon>
        <taxon>Streptomyces</taxon>
    </lineage>
</organism>
<keyword evidence="1" id="KW-0812">Transmembrane</keyword>
<proteinExistence type="predicted"/>
<name>A0ABV3JG81_9ACTN</name>
<evidence type="ECO:0000313" key="3">
    <source>
        <dbReference type="Proteomes" id="UP001552527"/>
    </source>
</evidence>
<evidence type="ECO:0000313" key="2">
    <source>
        <dbReference type="EMBL" id="MEV5247167.1"/>
    </source>
</evidence>
<dbReference type="Proteomes" id="UP001552527">
    <property type="component" value="Unassembled WGS sequence"/>
</dbReference>
<keyword evidence="3" id="KW-1185">Reference proteome</keyword>
<dbReference type="RefSeq" id="WP_225641489.1">
    <property type="nucleotide sequence ID" value="NZ_JBFATD010000007.1"/>
</dbReference>
<dbReference type="EMBL" id="JBFATE010000007">
    <property type="protein sequence ID" value="MEV5247167.1"/>
    <property type="molecule type" value="Genomic_DNA"/>
</dbReference>
<reference evidence="2 3" key="1">
    <citation type="submission" date="2024-06" db="EMBL/GenBank/DDBJ databases">
        <title>The Natural Products Discovery Center: Release of the First 8490 Sequenced Strains for Exploring Actinobacteria Biosynthetic Diversity.</title>
        <authorList>
            <person name="Kalkreuter E."/>
            <person name="Kautsar S.A."/>
            <person name="Yang D."/>
            <person name="Bader C.D."/>
            <person name="Teijaro C.N."/>
            <person name="Fluegel L."/>
            <person name="Davis C.M."/>
            <person name="Simpson J.R."/>
            <person name="Lauterbach L."/>
            <person name="Steele A.D."/>
            <person name="Gui C."/>
            <person name="Meng S."/>
            <person name="Li G."/>
            <person name="Viehrig K."/>
            <person name="Ye F."/>
            <person name="Su P."/>
            <person name="Kiefer A.F."/>
            <person name="Nichols A."/>
            <person name="Cepeda A.J."/>
            <person name="Yan W."/>
            <person name="Fan B."/>
            <person name="Jiang Y."/>
            <person name="Adhikari A."/>
            <person name="Zheng C.-J."/>
            <person name="Schuster L."/>
            <person name="Cowan T.M."/>
            <person name="Smanski M.J."/>
            <person name="Chevrette M.G."/>
            <person name="De Carvalho L.P.S."/>
            <person name="Shen B."/>
        </authorList>
    </citation>
    <scope>NUCLEOTIDE SEQUENCE [LARGE SCALE GENOMIC DNA]</scope>
    <source>
        <strain evidence="2 3">NPDC052768</strain>
    </source>
</reference>
<comment type="caution">
    <text evidence="2">The sequence shown here is derived from an EMBL/GenBank/DDBJ whole genome shotgun (WGS) entry which is preliminary data.</text>
</comment>
<protein>
    <recommendedName>
        <fullName evidence="4">Integral membrane protein</fullName>
    </recommendedName>
</protein>